<evidence type="ECO:0000256" key="3">
    <source>
        <dbReference type="ARBA" id="ARBA00022722"/>
    </source>
</evidence>
<keyword evidence="4 8" id="KW-0479">Metal-binding</keyword>
<dbReference type="GO" id="GO:0016787">
    <property type="term" value="F:hydrolase activity"/>
    <property type="evidence" value="ECO:0007669"/>
    <property type="project" value="UniProtKB-KW"/>
</dbReference>
<proteinExistence type="inferred from homology"/>
<dbReference type="InterPro" id="IPR050556">
    <property type="entry name" value="Type_II_TA_system_RNase"/>
</dbReference>
<keyword evidence="3 8" id="KW-0540">Nuclease</keyword>
<evidence type="ECO:0000256" key="4">
    <source>
        <dbReference type="ARBA" id="ARBA00022723"/>
    </source>
</evidence>
<accession>A0A7G5IJF2</accession>
<reference evidence="10 11" key="1">
    <citation type="submission" date="2020-07" db="EMBL/GenBank/DDBJ databases">
        <title>Complete genome sequence for Sandaracinobacter sp. M6.</title>
        <authorList>
            <person name="Tang Y."/>
            <person name="Liu Q."/>
            <person name="Guo Z."/>
            <person name="Lei P."/>
            <person name="Huang B."/>
        </authorList>
    </citation>
    <scope>NUCLEOTIDE SEQUENCE [LARGE SCALE GENOMIC DNA]</scope>
    <source>
        <strain evidence="10 11">M6</strain>
    </source>
</reference>
<dbReference type="Proteomes" id="UP000515292">
    <property type="component" value="Chromosome"/>
</dbReference>
<evidence type="ECO:0000313" key="10">
    <source>
        <dbReference type="EMBL" id="QMW23494.1"/>
    </source>
</evidence>
<evidence type="ECO:0000256" key="2">
    <source>
        <dbReference type="ARBA" id="ARBA00022649"/>
    </source>
</evidence>
<dbReference type="InterPro" id="IPR022907">
    <property type="entry name" value="VapC_family"/>
</dbReference>
<dbReference type="AlphaFoldDB" id="A0A7G5IJF2"/>
<dbReference type="RefSeq" id="WP_182297317.1">
    <property type="nucleotide sequence ID" value="NZ_CP059851.1"/>
</dbReference>
<evidence type="ECO:0000256" key="5">
    <source>
        <dbReference type="ARBA" id="ARBA00022801"/>
    </source>
</evidence>
<dbReference type="EMBL" id="CP059851">
    <property type="protein sequence ID" value="QMW23494.1"/>
    <property type="molecule type" value="Genomic_DNA"/>
</dbReference>
<comment type="similarity">
    <text evidence="7 8">Belongs to the PINc/VapC protein family.</text>
</comment>
<dbReference type="InterPro" id="IPR029060">
    <property type="entry name" value="PIN-like_dom_sf"/>
</dbReference>
<dbReference type="Pfam" id="PF01850">
    <property type="entry name" value="PIN"/>
    <property type="match status" value="1"/>
</dbReference>
<evidence type="ECO:0000256" key="8">
    <source>
        <dbReference type="HAMAP-Rule" id="MF_00265"/>
    </source>
</evidence>
<dbReference type="GO" id="GO:0000287">
    <property type="term" value="F:magnesium ion binding"/>
    <property type="evidence" value="ECO:0007669"/>
    <property type="project" value="UniProtKB-UniRule"/>
</dbReference>
<evidence type="ECO:0000313" key="11">
    <source>
        <dbReference type="Proteomes" id="UP000515292"/>
    </source>
</evidence>
<keyword evidence="6 8" id="KW-0460">Magnesium</keyword>
<evidence type="ECO:0000256" key="1">
    <source>
        <dbReference type="ARBA" id="ARBA00001946"/>
    </source>
</evidence>
<evidence type="ECO:0000256" key="7">
    <source>
        <dbReference type="ARBA" id="ARBA00038093"/>
    </source>
</evidence>
<evidence type="ECO:0000256" key="6">
    <source>
        <dbReference type="ARBA" id="ARBA00022842"/>
    </source>
</evidence>
<keyword evidence="8" id="KW-0800">Toxin</keyword>
<dbReference type="EC" id="3.1.-.-" evidence="8"/>
<name>A0A7G5IJF2_9SPHN</name>
<dbReference type="CDD" id="cd18736">
    <property type="entry name" value="PIN_CcVapC1-like"/>
    <property type="match status" value="1"/>
</dbReference>
<dbReference type="Gene3D" id="3.40.50.1010">
    <property type="entry name" value="5'-nuclease"/>
    <property type="match status" value="1"/>
</dbReference>
<protein>
    <recommendedName>
        <fullName evidence="8">Ribonuclease VapC</fullName>
        <shortName evidence="8">RNase VapC</shortName>
        <ecNumber evidence="8">3.1.-.-</ecNumber>
    </recommendedName>
    <alternativeName>
        <fullName evidence="8">Toxin VapC</fullName>
    </alternativeName>
</protein>
<dbReference type="PANTHER" id="PTHR33653">
    <property type="entry name" value="RIBONUCLEASE VAPC2"/>
    <property type="match status" value="1"/>
</dbReference>
<sequence>MTDRLILLDSNICIYILQNASGPEVAQLSNRNKEDVAVSVISYAEVMLGLTRAPSDQLWAAEQLFMRAGVRNFTSEAAHIYATLPFRRNSFDRLIAAHALSLGAAIATNNPRDFADIPGLVTEDWTIWPA</sequence>
<feature type="domain" description="PIN" evidence="9">
    <location>
        <begin position="6"/>
        <end position="118"/>
    </location>
</feature>
<comment type="function">
    <text evidence="8">Toxic component of a toxin-antitoxin (TA) system. An RNase.</text>
</comment>
<dbReference type="KEGG" id="sand:H3309_03050"/>
<keyword evidence="5 8" id="KW-0378">Hydrolase</keyword>
<evidence type="ECO:0000259" key="9">
    <source>
        <dbReference type="Pfam" id="PF01850"/>
    </source>
</evidence>
<keyword evidence="2 8" id="KW-1277">Toxin-antitoxin system</keyword>
<gene>
    <name evidence="8" type="primary">vapC</name>
    <name evidence="10" type="ORF">H3309_03050</name>
</gene>
<dbReference type="GO" id="GO:0090729">
    <property type="term" value="F:toxin activity"/>
    <property type="evidence" value="ECO:0007669"/>
    <property type="project" value="UniProtKB-KW"/>
</dbReference>
<dbReference type="SUPFAM" id="SSF88723">
    <property type="entry name" value="PIN domain-like"/>
    <property type="match status" value="1"/>
</dbReference>
<dbReference type="InterPro" id="IPR002716">
    <property type="entry name" value="PIN_dom"/>
</dbReference>
<dbReference type="HAMAP" id="MF_00265">
    <property type="entry name" value="VapC_Nob1"/>
    <property type="match status" value="1"/>
</dbReference>
<dbReference type="PANTHER" id="PTHR33653:SF1">
    <property type="entry name" value="RIBONUCLEASE VAPC2"/>
    <property type="match status" value="1"/>
</dbReference>
<feature type="binding site" evidence="8">
    <location>
        <position position="9"/>
    </location>
    <ligand>
        <name>Mg(2+)</name>
        <dbReference type="ChEBI" id="CHEBI:18420"/>
    </ligand>
</feature>
<dbReference type="GO" id="GO:0004540">
    <property type="term" value="F:RNA nuclease activity"/>
    <property type="evidence" value="ECO:0007669"/>
    <property type="project" value="InterPro"/>
</dbReference>
<comment type="cofactor">
    <cofactor evidence="1 8">
        <name>Mg(2+)</name>
        <dbReference type="ChEBI" id="CHEBI:18420"/>
    </cofactor>
</comment>
<feature type="binding site" evidence="8">
    <location>
        <position position="92"/>
    </location>
    <ligand>
        <name>Mg(2+)</name>
        <dbReference type="ChEBI" id="CHEBI:18420"/>
    </ligand>
</feature>
<organism evidence="10 11">
    <name type="scientific">Sandaracinobacteroides saxicola</name>
    <dbReference type="NCBI Taxonomy" id="2759707"/>
    <lineage>
        <taxon>Bacteria</taxon>
        <taxon>Pseudomonadati</taxon>
        <taxon>Pseudomonadota</taxon>
        <taxon>Alphaproteobacteria</taxon>
        <taxon>Sphingomonadales</taxon>
        <taxon>Sphingosinicellaceae</taxon>
        <taxon>Sandaracinobacteroides</taxon>
    </lineage>
</organism>
<keyword evidence="11" id="KW-1185">Reference proteome</keyword>